<name>A0A1F6V300_9BACT</name>
<dbReference type="InterPro" id="IPR011701">
    <property type="entry name" value="MFS"/>
</dbReference>
<keyword evidence="2 4" id="KW-1133">Transmembrane helix</keyword>
<dbReference type="GO" id="GO:0022857">
    <property type="term" value="F:transmembrane transporter activity"/>
    <property type="evidence" value="ECO:0007669"/>
    <property type="project" value="InterPro"/>
</dbReference>
<dbReference type="InterPro" id="IPR020846">
    <property type="entry name" value="MFS_dom"/>
</dbReference>
<feature type="transmembrane region" description="Helical" evidence="4">
    <location>
        <begin position="206"/>
        <end position="227"/>
    </location>
</feature>
<dbReference type="PANTHER" id="PTHR23526">
    <property type="entry name" value="INTEGRAL MEMBRANE TRANSPORT PROTEIN-RELATED"/>
    <property type="match status" value="1"/>
</dbReference>
<dbReference type="SUPFAM" id="SSF103473">
    <property type="entry name" value="MFS general substrate transporter"/>
    <property type="match status" value="1"/>
</dbReference>
<proteinExistence type="predicted"/>
<keyword evidence="1 4" id="KW-0812">Transmembrane</keyword>
<evidence type="ECO:0000259" key="5">
    <source>
        <dbReference type="PROSITE" id="PS50850"/>
    </source>
</evidence>
<dbReference type="InterPro" id="IPR036259">
    <property type="entry name" value="MFS_trans_sf"/>
</dbReference>
<feature type="transmembrane region" description="Helical" evidence="4">
    <location>
        <begin position="92"/>
        <end position="115"/>
    </location>
</feature>
<feature type="transmembrane region" description="Helical" evidence="4">
    <location>
        <begin position="293"/>
        <end position="317"/>
    </location>
</feature>
<protein>
    <recommendedName>
        <fullName evidence="5">Major facilitator superfamily (MFS) profile domain-containing protein</fullName>
    </recommendedName>
</protein>
<dbReference type="EMBL" id="MFTO01000006">
    <property type="protein sequence ID" value="OGI64131.1"/>
    <property type="molecule type" value="Genomic_DNA"/>
</dbReference>
<feature type="transmembrane region" description="Helical" evidence="4">
    <location>
        <begin position="67"/>
        <end position="86"/>
    </location>
</feature>
<dbReference type="PROSITE" id="PS50850">
    <property type="entry name" value="MFS"/>
    <property type="match status" value="1"/>
</dbReference>
<evidence type="ECO:0000256" key="4">
    <source>
        <dbReference type="SAM" id="Phobius"/>
    </source>
</evidence>
<feature type="transmembrane region" description="Helical" evidence="4">
    <location>
        <begin position="7"/>
        <end position="25"/>
    </location>
</feature>
<gene>
    <name evidence="6" type="ORF">A2733_02695</name>
</gene>
<dbReference type="Proteomes" id="UP000178985">
    <property type="component" value="Unassembled WGS sequence"/>
</dbReference>
<dbReference type="PANTHER" id="PTHR23526:SF4">
    <property type="entry name" value="INTEGRAL MEMBRANE TRANSPORT PROTEIN"/>
    <property type="match status" value="1"/>
</dbReference>
<dbReference type="AlphaFoldDB" id="A0A1F6V300"/>
<organism evidence="6 7">
    <name type="scientific">Candidatus Nomurabacteria bacterium RIFCSPHIGHO2_01_FULL_40_20</name>
    <dbReference type="NCBI Taxonomy" id="1801738"/>
    <lineage>
        <taxon>Bacteria</taxon>
        <taxon>Candidatus Nomuraibacteriota</taxon>
    </lineage>
</organism>
<feature type="transmembrane region" description="Helical" evidence="4">
    <location>
        <begin position="338"/>
        <end position="354"/>
    </location>
</feature>
<feature type="transmembrane region" description="Helical" evidence="4">
    <location>
        <begin position="360"/>
        <end position="378"/>
    </location>
</feature>
<accession>A0A1F6V300</accession>
<feature type="transmembrane region" description="Helical" evidence="4">
    <location>
        <begin position="157"/>
        <end position="177"/>
    </location>
</feature>
<comment type="caution">
    <text evidence="6">The sequence shown here is derived from an EMBL/GenBank/DDBJ whole genome shotgun (WGS) entry which is preliminary data.</text>
</comment>
<feature type="transmembrane region" description="Helical" evidence="4">
    <location>
        <begin position="37"/>
        <end position="55"/>
    </location>
</feature>
<feature type="transmembrane region" description="Helical" evidence="4">
    <location>
        <begin position="239"/>
        <end position="257"/>
    </location>
</feature>
<evidence type="ECO:0000256" key="3">
    <source>
        <dbReference type="ARBA" id="ARBA00023136"/>
    </source>
</evidence>
<feature type="domain" description="Major facilitator superfamily (MFS) profile" evidence="5">
    <location>
        <begin position="4"/>
        <end position="382"/>
    </location>
</feature>
<evidence type="ECO:0000256" key="2">
    <source>
        <dbReference type="ARBA" id="ARBA00022989"/>
    </source>
</evidence>
<reference evidence="6 7" key="1">
    <citation type="journal article" date="2016" name="Nat. Commun.">
        <title>Thousands of microbial genomes shed light on interconnected biogeochemical processes in an aquifer system.</title>
        <authorList>
            <person name="Anantharaman K."/>
            <person name="Brown C.T."/>
            <person name="Hug L.A."/>
            <person name="Sharon I."/>
            <person name="Castelle C.J."/>
            <person name="Probst A.J."/>
            <person name="Thomas B.C."/>
            <person name="Singh A."/>
            <person name="Wilkins M.J."/>
            <person name="Karaoz U."/>
            <person name="Brodie E.L."/>
            <person name="Williams K.H."/>
            <person name="Hubbard S.S."/>
            <person name="Banfield J.F."/>
        </authorList>
    </citation>
    <scope>NUCLEOTIDE SEQUENCE [LARGE SCALE GENOMIC DNA]</scope>
</reference>
<evidence type="ECO:0000313" key="7">
    <source>
        <dbReference type="Proteomes" id="UP000178985"/>
    </source>
</evidence>
<dbReference type="Pfam" id="PF07690">
    <property type="entry name" value="MFS_1"/>
    <property type="match status" value="1"/>
</dbReference>
<dbReference type="InterPro" id="IPR052528">
    <property type="entry name" value="Sugar_transport-like"/>
</dbReference>
<feature type="transmembrane region" description="Helical" evidence="4">
    <location>
        <begin position="269"/>
        <end position="287"/>
    </location>
</feature>
<keyword evidence="3 4" id="KW-0472">Membrane</keyword>
<evidence type="ECO:0000256" key="1">
    <source>
        <dbReference type="ARBA" id="ARBA00022692"/>
    </source>
</evidence>
<feature type="transmembrane region" description="Helical" evidence="4">
    <location>
        <begin position="127"/>
        <end position="151"/>
    </location>
</feature>
<evidence type="ECO:0000313" key="6">
    <source>
        <dbReference type="EMBL" id="OGI64131.1"/>
    </source>
</evidence>
<sequence>MKNKRKIIYLAGFLFSIPVALTSYINSSLLEQFINPLFVSAIYIISSLLTIFGLFKMPKILTRHGNKFTIILFSFISALSFVLMALGGKSYIVVSMFVVNFIANNFIFASLDIFLEDLTGKSRVGRLRGLYLTIINSAWVIAQLISGSIIAKSSFSGIYLLSALFTLLVPLVIWLALKNFQDPEYKKVSVWKTVKFFVKNKNISKIYFLNLILNFFFAWMVIYTPIYLHDYIGLPWDKIGIIFTIMLLPFVLLQFSFGKMSDRVGERKLLRFGFLTSAIFTFLIPFITEPKIFLFALVLFMTRVGAATIEVMCDSYFFKVVDEEDVEAISFFRNTRPVSYIIAPLVAIVVLALVPSFKFIFPALSVILLFGFFIAGRIKDVK</sequence>
<dbReference type="Gene3D" id="1.20.1250.20">
    <property type="entry name" value="MFS general substrate transporter like domains"/>
    <property type="match status" value="2"/>
</dbReference>